<dbReference type="InterPro" id="IPR036412">
    <property type="entry name" value="HAD-like_sf"/>
</dbReference>
<evidence type="ECO:0000256" key="1">
    <source>
        <dbReference type="ARBA" id="ARBA00004651"/>
    </source>
</evidence>
<keyword evidence="7 10" id="KW-1133">Transmembrane helix</keyword>
<dbReference type="InterPro" id="IPR050510">
    <property type="entry name" value="Cation_transp_ATPase_P-type"/>
</dbReference>
<comment type="caution">
    <text evidence="12">The sequence shown here is derived from an EMBL/GenBank/DDBJ whole genome shotgun (WGS) entry which is preliminary data.</text>
</comment>
<feature type="transmembrane region" description="Helical" evidence="10">
    <location>
        <begin position="371"/>
        <end position="393"/>
    </location>
</feature>
<feature type="transmembrane region" description="Helical" evidence="10">
    <location>
        <begin position="907"/>
        <end position="928"/>
    </location>
</feature>
<dbReference type="Pfam" id="PF00689">
    <property type="entry name" value="Cation_ATPase_C"/>
    <property type="match status" value="1"/>
</dbReference>
<dbReference type="Pfam" id="PF08282">
    <property type="entry name" value="Hydrolase_3"/>
    <property type="match status" value="1"/>
</dbReference>
<feature type="transmembrane region" description="Helical" evidence="10">
    <location>
        <begin position="173"/>
        <end position="197"/>
    </location>
</feature>
<dbReference type="Pfam" id="PF00122">
    <property type="entry name" value="E1-E2_ATPase"/>
    <property type="match status" value="1"/>
</dbReference>
<name>A0A8H7UPM7_MORIS</name>
<dbReference type="EMBL" id="JAEPQZ010000001">
    <property type="protein sequence ID" value="KAG2186399.1"/>
    <property type="molecule type" value="Genomic_DNA"/>
</dbReference>
<organism evidence="12 13">
    <name type="scientific">Mortierella isabellina</name>
    <name type="common">Filamentous fungus</name>
    <name type="synonym">Umbelopsis isabellina</name>
    <dbReference type="NCBI Taxonomy" id="91625"/>
    <lineage>
        <taxon>Eukaryota</taxon>
        <taxon>Fungi</taxon>
        <taxon>Fungi incertae sedis</taxon>
        <taxon>Mucoromycota</taxon>
        <taxon>Mucoromycotina</taxon>
        <taxon>Umbelopsidomycetes</taxon>
        <taxon>Umbelopsidales</taxon>
        <taxon>Umbelopsidaceae</taxon>
        <taxon>Umbelopsis</taxon>
    </lineage>
</organism>
<dbReference type="OrthoDB" id="158672at2759"/>
<dbReference type="PRINTS" id="PR00121">
    <property type="entry name" value="NAKATPASE"/>
</dbReference>
<dbReference type="GO" id="GO:0006883">
    <property type="term" value="P:intracellular sodium ion homeostasis"/>
    <property type="evidence" value="ECO:0007669"/>
    <property type="project" value="TreeGrafter"/>
</dbReference>
<dbReference type="InterPro" id="IPR023298">
    <property type="entry name" value="ATPase_P-typ_TM_dom_sf"/>
</dbReference>
<dbReference type="GO" id="GO:1902600">
    <property type="term" value="P:proton transmembrane transport"/>
    <property type="evidence" value="ECO:0007669"/>
    <property type="project" value="TreeGrafter"/>
</dbReference>
<evidence type="ECO:0000256" key="7">
    <source>
        <dbReference type="ARBA" id="ARBA00022989"/>
    </source>
</evidence>
<evidence type="ECO:0000256" key="4">
    <source>
        <dbReference type="ARBA" id="ARBA00022741"/>
    </source>
</evidence>
<dbReference type="SUPFAM" id="SSF81665">
    <property type="entry name" value="Calcium ATPase, transmembrane domain M"/>
    <property type="match status" value="1"/>
</dbReference>
<feature type="transmembrane region" description="Helical" evidence="10">
    <location>
        <begin position="877"/>
        <end position="901"/>
    </location>
</feature>
<keyword evidence="3 10" id="KW-0812">Transmembrane</keyword>
<dbReference type="InterPro" id="IPR018303">
    <property type="entry name" value="ATPase_P-typ_P_site"/>
</dbReference>
<feature type="transmembrane region" description="Helical" evidence="10">
    <location>
        <begin position="948"/>
        <end position="978"/>
    </location>
</feature>
<dbReference type="Gene3D" id="1.20.1110.10">
    <property type="entry name" value="Calcium-transporting ATPase, transmembrane domain"/>
    <property type="match status" value="1"/>
</dbReference>
<dbReference type="FunFam" id="3.40.50.1000:FF:000001">
    <property type="entry name" value="Phospholipid-transporting ATPase IC"/>
    <property type="match status" value="1"/>
</dbReference>
<dbReference type="Gene3D" id="3.40.1110.10">
    <property type="entry name" value="Calcium-transporting ATPase, cytoplasmic domain N"/>
    <property type="match status" value="1"/>
</dbReference>
<keyword evidence="6" id="KW-1278">Translocase</keyword>
<evidence type="ECO:0000256" key="9">
    <source>
        <dbReference type="SAM" id="MobiDB-lite"/>
    </source>
</evidence>
<dbReference type="PRINTS" id="PR00119">
    <property type="entry name" value="CATATPASE"/>
</dbReference>
<dbReference type="GO" id="GO:0005391">
    <property type="term" value="F:P-type sodium:potassium-exchanging transporter activity"/>
    <property type="evidence" value="ECO:0007669"/>
    <property type="project" value="TreeGrafter"/>
</dbReference>
<evidence type="ECO:0000313" key="13">
    <source>
        <dbReference type="Proteomes" id="UP000654370"/>
    </source>
</evidence>
<feature type="transmembrane region" description="Helical" evidence="10">
    <location>
        <begin position="209"/>
        <end position="228"/>
    </location>
</feature>
<feature type="compositionally biased region" description="Polar residues" evidence="9">
    <location>
        <begin position="28"/>
        <end position="39"/>
    </location>
</feature>
<dbReference type="SUPFAM" id="SSF81653">
    <property type="entry name" value="Calcium ATPase, transduction domain A"/>
    <property type="match status" value="1"/>
</dbReference>
<dbReference type="Gene3D" id="2.70.150.10">
    <property type="entry name" value="Calcium-transporting ATPase, cytoplasmic transduction domain A"/>
    <property type="match status" value="1"/>
</dbReference>
<dbReference type="GO" id="GO:0016887">
    <property type="term" value="F:ATP hydrolysis activity"/>
    <property type="evidence" value="ECO:0007669"/>
    <property type="project" value="InterPro"/>
</dbReference>
<dbReference type="AlphaFoldDB" id="A0A8H7UPM7"/>
<dbReference type="Proteomes" id="UP000654370">
    <property type="component" value="Unassembled WGS sequence"/>
</dbReference>
<keyword evidence="13" id="KW-1185">Reference proteome</keyword>
<keyword evidence="2" id="KW-1003">Cell membrane</keyword>
<feature type="domain" description="Cation-transporting P-type ATPase N-terminal" evidence="11">
    <location>
        <begin position="124"/>
        <end position="197"/>
    </location>
</feature>
<dbReference type="InterPro" id="IPR023214">
    <property type="entry name" value="HAD_sf"/>
</dbReference>
<dbReference type="SFLD" id="SFLDS00003">
    <property type="entry name" value="Haloacid_Dehalogenase"/>
    <property type="match status" value="1"/>
</dbReference>
<dbReference type="GO" id="GO:0005886">
    <property type="term" value="C:plasma membrane"/>
    <property type="evidence" value="ECO:0007669"/>
    <property type="project" value="UniProtKB-SubCell"/>
</dbReference>
<dbReference type="InterPro" id="IPR023299">
    <property type="entry name" value="ATPase_P-typ_cyto_dom_N"/>
</dbReference>
<evidence type="ECO:0000256" key="10">
    <source>
        <dbReference type="SAM" id="Phobius"/>
    </source>
</evidence>
<proteinExistence type="predicted"/>
<dbReference type="GO" id="GO:0005524">
    <property type="term" value="F:ATP binding"/>
    <property type="evidence" value="ECO:0007669"/>
    <property type="project" value="UniProtKB-KW"/>
</dbReference>
<feature type="non-terminal residue" evidence="12">
    <location>
        <position position="1"/>
    </location>
</feature>
<dbReference type="SMART" id="SM00831">
    <property type="entry name" value="Cation_ATPase_N"/>
    <property type="match status" value="1"/>
</dbReference>
<feature type="transmembrane region" description="Helical" evidence="10">
    <location>
        <begin position="1087"/>
        <end position="1106"/>
    </location>
</feature>
<keyword evidence="8 10" id="KW-0472">Membrane</keyword>
<comment type="subcellular location">
    <subcellularLocation>
        <location evidence="1">Cell membrane</location>
        <topology evidence="1">Multi-pass membrane protein</topology>
    </subcellularLocation>
</comment>
<dbReference type="SUPFAM" id="SSF81660">
    <property type="entry name" value="Metal cation-transporting ATPase, ATP-binding domain N"/>
    <property type="match status" value="1"/>
</dbReference>
<dbReference type="PROSITE" id="PS00154">
    <property type="entry name" value="ATPASE_E1_E2"/>
    <property type="match status" value="1"/>
</dbReference>
<dbReference type="InterPro" id="IPR044492">
    <property type="entry name" value="P_typ_ATPase_HD_dom"/>
</dbReference>
<dbReference type="InterPro" id="IPR008250">
    <property type="entry name" value="ATPase_P-typ_transduc_dom_A_sf"/>
</dbReference>
<evidence type="ECO:0000256" key="5">
    <source>
        <dbReference type="ARBA" id="ARBA00022840"/>
    </source>
</evidence>
<dbReference type="NCBIfam" id="TIGR01494">
    <property type="entry name" value="ATPase_P-type"/>
    <property type="match status" value="2"/>
</dbReference>
<reference evidence="12" key="1">
    <citation type="submission" date="2020-12" db="EMBL/GenBank/DDBJ databases">
        <title>Metabolic potential, ecology and presence of endohyphal bacteria is reflected in genomic diversity of Mucoromycotina.</title>
        <authorList>
            <person name="Muszewska A."/>
            <person name="Okrasinska A."/>
            <person name="Steczkiewicz K."/>
            <person name="Drgas O."/>
            <person name="Orlowska M."/>
            <person name="Perlinska-Lenart U."/>
            <person name="Aleksandrzak-Piekarczyk T."/>
            <person name="Szatraj K."/>
            <person name="Zielenkiewicz U."/>
            <person name="Pilsyk S."/>
            <person name="Malc E."/>
            <person name="Mieczkowski P."/>
            <person name="Kruszewska J.S."/>
            <person name="Biernat P."/>
            <person name="Pawlowska J."/>
        </authorList>
    </citation>
    <scope>NUCLEOTIDE SEQUENCE</scope>
    <source>
        <strain evidence="12">WA0000067209</strain>
    </source>
</reference>
<dbReference type="SFLD" id="SFLDF00027">
    <property type="entry name" value="p-type_atpase"/>
    <property type="match status" value="1"/>
</dbReference>
<keyword evidence="5" id="KW-0067">ATP-binding</keyword>
<evidence type="ECO:0000256" key="3">
    <source>
        <dbReference type="ARBA" id="ARBA00022692"/>
    </source>
</evidence>
<dbReference type="PANTHER" id="PTHR43294">
    <property type="entry name" value="SODIUM/POTASSIUM-TRANSPORTING ATPASE SUBUNIT ALPHA"/>
    <property type="match status" value="1"/>
</dbReference>
<protein>
    <recommendedName>
        <fullName evidence="11">Cation-transporting P-type ATPase N-terminal domain-containing protein</fullName>
    </recommendedName>
</protein>
<feature type="transmembrane region" description="Helical" evidence="10">
    <location>
        <begin position="1054"/>
        <end position="1075"/>
    </location>
</feature>
<sequence length="1123" mass="123266">MADNGDLEKVSTQPMPRSQTITFAGPNNIPTNNGGSKITSAKRGSMATDRISFTSRRASLAVSTAGDPQSIVMYRTLSIKIEETQRSGFTKKYAPSINKSFWKFFSREKKQAGPTADEELATLDFHKVESNELFQRFNTSEKLGLESISAKSRLERNGKNVMSRPPSNLPKKLFNYMFGGFSGILWIAGILACLSWKPIGEPDPQAINLYIGCVIFIVILINIAFTVWQDYTTSQVMKSIHSMLPATCVVLRDGEKKQIPASDLVIGDLVVLSLGIKVPADLRLVQVSSDLRFDRSILTGESEAIPGTIAMTDNNYLETKNIAFMSTHCTQGSGLGIVVATGDKTVLGKISKLTSSKSEETTLLQQEINSFIIKVAFFSITLGIILIAVWAAWLQKYHVGFMNASGIIIVVLALIVAFVPEGLPVAVAITLNIIARRMQNSNVLCKVLTTVETLGSVSVICSDKTGTLTENRMTVRNVAFGEHQMQIGDYTEIKALAAKGPESAMRKLQLAAALNCAAGFAAGQEQKDVNERETVGDATDSAILKFAESIGSVKVEQESFEEVFKIPFNSKNKWMLTLRKPVSEAAIKEVGKETALLYVKGAPDVLLPRCSYYMTKDGQEKSLTEEAKIAINKSQEQLSSQGQRVLALCSRTFSLPSKSLTLEGEKIAESAEAANCDLTIVGLVGIVDPPRKEIPSVVATLRKAGCRVVMVTGDFSITAAAIAKQCGIITVGAVDNASVIRDSSKVPTRRDIEDEETSFENNITALVISGSDLLEGFSDHEWDIICSYSEIVFARTTPEQKLRIVNEMRARDAIVGVTGDGVNDAPALKAAHIGIAMGAGSDVAIAAADMVLLDNNFSSILVAMENGRLVFDNLRKVIIYLLPAGSWSELWPILWNIFLGIPAPLSSFLMIIICIFTDLAPSCLGMVFEGPESDLMLRPPRNPKKDKLVSWSLLGQAYLFMGMMEMICAHSMFFFYMYKYAGIPLHRLAYCYENWADGFMGYSIGELNNFVNVGQSIYFVTLVMLQLFGNLFASRTRRLSVLQKNPFWGPSRNLRIPIAMCISIAIVVIVLYVPFFNNVFQTARIPIEFWFIPIPLAIGMLVMDEIRKLICRTYPRSIIAKIA</sequence>
<dbReference type="InterPro" id="IPR059000">
    <property type="entry name" value="ATPase_P-type_domA"/>
</dbReference>
<dbReference type="InterPro" id="IPR004014">
    <property type="entry name" value="ATPase_P-typ_cation-transptr_N"/>
</dbReference>
<evidence type="ECO:0000256" key="2">
    <source>
        <dbReference type="ARBA" id="ARBA00022475"/>
    </source>
</evidence>
<evidence type="ECO:0000259" key="11">
    <source>
        <dbReference type="SMART" id="SM00831"/>
    </source>
</evidence>
<accession>A0A8H7UPM7</accession>
<evidence type="ECO:0000256" key="8">
    <source>
        <dbReference type="ARBA" id="ARBA00023136"/>
    </source>
</evidence>
<feature type="region of interest" description="Disordered" evidence="9">
    <location>
        <begin position="1"/>
        <end position="43"/>
    </location>
</feature>
<dbReference type="InterPro" id="IPR006068">
    <property type="entry name" value="ATPase_P-typ_cation-transptr_C"/>
</dbReference>
<feature type="transmembrane region" description="Helical" evidence="10">
    <location>
        <begin position="405"/>
        <end position="434"/>
    </location>
</feature>
<dbReference type="GO" id="GO:1990573">
    <property type="term" value="P:potassium ion import across plasma membrane"/>
    <property type="evidence" value="ECO:0007669"/>
    <property type="project" value="TreeGrafter"/>
</dbReference>
<gene>
    <name evidence="12" type="ORF">INT43_002837</name>
</gene>
<dbReference type="InterPro" id="IPR001757">
    <property type="entry name" value="P_typ_ATPase"/>
</dbReference>
<feature type="compositionally biased region" description="Polar residues" evidence="9">
    <location>
        <begin position="10"/>
        <end position="22"/>
    </location>
</feature>
<dbReference type="SUPFAM" id="SSF56784">
    <property type="entry name" value="HAD-like"/>
    <property type="match status" value="1"/>
</dbReference>
<dbReference type="Pfam" id="PF13246">
    <property type="entry name" value="Cation_ATPase"/>
    <property type="match status" value="1"/>
</dbReference>
<dbReference type="Pfam" id="PF00690">
    <property type="entry name" value="Cation_ATPase_N"/>
    <property type="match status" value="1"/>
</dbReference>
<dbReference type="FunFam" id="3.40.50.1000:FF:000083">
    <property type="entry name" value="Sodium/potassium-transporting ATPase subunit alpha"/>
    <property type="match status" value="1"/>
</dbReference>
<evidence type="ECO:0000313" key="12">
    <source>
        <dbReference type="EMBL" id="KAG2186399.1"/>
    </source>
</evidence>
<dbReference type="Gene3D" id="3.40.50.1000">
    <property type="entry name" value="HAD superfamily/HAD-like"/>
    <property type="match status" value="1"/>
</dbReference>
<dbReference type="PANTHER" id="PTHR43294:SF21">
    <property type="entry name" value="CATION TRANSPORTING ATPASE"/>
    <property type="match status" value="1"/>
</dbReference>
<dbReference type="SFLD" id="SFLDG00002">
    <property type="entry name" value="C1.7:_P-type_atpase_like"/>
    <property type="match status" value="1"/>
</dbReference>
<evidence type="ECO:0000256" key="6">
    <source>
        <dbReference type="ARBA" id="ARBA00022967"/>
    </source>
</evidence>
<dbReference type="GO" id="GO:0036376">
    <property type="term" value="P:sodium ion export across plasma membrane"/>
    <property type="evidence" value="ECO:0007669"/>
    <property type="project" value="TreeGrafter"/>
</dbReference>
<keyword evidence="4" id="KW-0547">Nucleotide-binding</keyword>
<feature type="transmembrane region" description="Helical" evidence="10">
    <location>
        <begin position="1016"/>
        <end position="1033"/>
    </location>
</feature>
<dbReference type="GO" id="GO:0030007">
    <property type="term" value="P:intracellular potassium ion homeostasis"/>
    <property type="evidence" value="ECO:0007669"/>
    <property type="project" value="TreeGrafter"/>
</dbReference>